<dbReference type="Pfam" id="PF00392">
    <property type="entry name" value="GntR"/>
    <property type="match status" value="1"/>
</dbReference>
<name>A0A380BAF0_SPOPA</name>
<dbReference type="InterPro" id="IPR036388">
    <property type="entry name" value="WH-like_DNA-bd_sf"/>
</dbReference>
<sequence>MNIDMLLIELSKETPIPLYEQIYNQIRQDIIHGKLQVGMKLPSKRKLGEFLNVSQTTIEQAYGQLSAEGFILSRPRKGFFVQAIDELAYVQPKKEASKPVPIKKETIDIDFSPGHIDTTNFPFTQWRKFAKETIDESSNHLLLLGDPHGDIELRQEIAQYLYHSRGVDCTPEQIIIGSGTEQLMPLVIRILGEDASFAIEDPGYPLTHHVFSHNNRQAIPIPVDNEGMDVDALQQVDASIAYVTPSHQFPTGTVLSAARRIALLNWASMEEHRFIIEDDYDSEFRYTGRPIPALYGMDNGENVIYISTFSKSLMPSLRIAYMVLPKVLLRRYQDAFIHYVSTVPRLDQHILARFMRDGQFSRHLNRMRTIYKRKLQTLIDTLTPYAPVVTYYGEETGMHITITVQTNDNEECLAEKALSAGIRIYGLNTYRTKKETGTPSFLIGFGGLTDEEIITGIQKLMAAWGISKEPDS</sequence>
<dbReference type="InterPro" id="IPR000524">
    <property type="entry name" value="Tscrpt_reg_HTH_GntR"/>
</dbReference>
<dbReference type="Gene3D" id="3.40.640.10">
    <property type="entry name" value="Type I PLP-dependent aspartate aminotransferase-like (Major domain)"/>
    <property type="match status" value="1"/>
</dbReference>
<dbReference type="GO" id="GO:0003677">
    <property type="term" value="F:DNA binding"/>
    <property type="evidence" value="ECO:0007669"/>
    <property type="project" value="UniProtKB-KW"/>
</dbReference>
<evidence type="ECO:0000256" key="5">
    <source>
        <dbReference type="ARBA" id="ARBA00023015"/>
    </source>
</evidence>
<keyword evidence="4" id="KW-0663">Pyridoxal phosphate</keyword>
<evidence type="ECO:0000256" key="3">
    <source>
        <dbReference type="ARBA" id="ARBA00022576"/>
    </source>
</evidence>
<organism evidence="9 10">
    <name type="scientific">Sporosarcina pasteurii</name>
    <name type="common">Bacillus pasteurii</name>
    <dbReference type="NCBI Taxonomy" id="1474"/>
    <lineage>
        <taxon>Bacteria</taxon>
        <taxon>Bacillati</taxon>
        <taxon>Bacillota</taxon>
        <taxon>Bacilli</taxon>
        <taxon>Bacillales</taxon>
        <taxon>Caryophanaceae</taxon>
        <taxon>Sporosarcina</taxon>
    </lineage>
</organism>
<keyword evidence="10" id="KW-1185">Reference proteome</keyword>
<dbReference type="Gene3D" id="1.10.10.10">
    <property type="entry name" value="Winged helix-like DNA-binding domain superfamily/Winged helix DNA-binding domain"/>
    <property type="match status" value="1"/>
</dbReference>
<dbReference type="CDD" id="cd00609">
    <property type="entry name" value="AAT_like"/>
    <property type="match status" value="1"/>
</dbReference>
<evidence type="ECO:0000256" key="6">
    <source>
        <dbReference type="ARBA" id="ARBA00023125"/>
    </source>
</evidence>
<keyword evidence="7" id="KW-0804">Transcription</keyword>
<comment type="cofactor">
    <cofactor evidence="1">
        <name>pyridoxal 5'-phosphate</name>
        <dbReference type="ChEBI" id="CHEBI:597326"/>
    </cofactor>
</comment>
<dbReference type="SMART" id="SM00345">
    <property type="entry name" value="HTH_GNTR"/>
    <property type="match status" value="1"/>
</dbReference>
<feature type="domain" description="HTH gntR-type" evidence="8">
    <location>
        <begin position="16"/>
        <end position="84"/>
    </location>
</feature>
<accession>A0A380BAF0</accession>
<evidence type="ECO:0000259" key="8">
    <source>
        <dbReference type="PROSITE" id="PS50949"/>
    </source>
</evidence>
<dbReference type="PANTHER" id="PTHR46577">
    <property type="entry name" value="HTH-TYPE TRANSCRIPTIONAL REGULATORY PROTEIN GABR"/>
    <property type="match status" value="1"/>
</dbReference>
<dbReference type="GO" id="GO:0030170">
    <property type="term" value="F:pyridoxal phosphate binding"/>
    <property type="evidence" value="ECO:0007669"/>
    <property type="project" value="InterPro"/>
</dbReference>
<reference evidence="9 10" key="1">
    <citation type="submission" date="2018-06" db="EMBL/GenBank/DDBJ databases">
        <authorList>
            <consortium name="Pathogen Informatics"/>
            <person name="Doyle S."/>
        </authorList>
    </citation>
    <scope>NUCLEOTIDE SEQUENCE [LARGE SCALE GENOMIC DNA]</scope>
    <source>
        <strain evidence="10">ATCC 11859 / DSM 33 / NCIB 8841 / NCTC 4822</strain>
    </source>
</reference>
<dbReference type="InterPro" id="IPR051446">
    <property type="entry name" value="HTH_trans_reg/aminotransferase"/>
</dbReference>
<dbReference type="Pfam" id="PF00155">
    <property type="entry name" value="Aminotran_1_2"/>
    <property type="match status" value="1"/>
</dbReference>
<dbReference type="InterPro" id="IPR015424">
    <property type="entry name" value="PyrdxlP-dep_Trfase"/>
</dbReference>
<dbReference type="PANTHER" id="PTHR46577:SF1">
    <property type="entry name" value="HTH-TYPE TRANSCRIPTIONAL REGULATORY PROTEIN GABR"/>
    <property type="match status" value="1"/>
</dbReference>
<gene>
    <name evidence="9" type="primary">gabR_1</name>
    <name evidence="9" type="ORF">NCTC4822_00029</name>
</gene>
<keyword evidence="5" id="KW-0805">Transcription regulation</keyword>
<dbReference type="CDD" id="cd07377">
    <property type="entry name" value="WHTH_GntR"/>
    <property type="match status" value="1"/>
</dbReference>
<evidence type="ECO:0000313" key="10">
    <source>
        <dbReference type="Proteomes" id="UP000254519"/>
    </source>
</evidence>
<evidence type="ECO:0000256" key="4">
    <source>
        <dbReference type="ARBA" id="ARBA00022898"/>
    </source>
</evidence>
<dbReference type="InterPro" id="IPR004839">
    <property type="entry name" value="Aminotransferase_I/II_large"/>
</dbReference>
<dbReference type="AlphaFoldDB" id="A0A380BAF0"/>
<dbReference type="SUPFAM" id="SSF53383">
    <property type="entry name" value="PLP-dependent transferases"/>
    <property type="match status" value="1"/>
</dbReference>
<keyword evidence="3" id="KW-0808">Transferase</keyword>
<dbReference type="InterPro" id="IPR015421">
    <property type="entry name" value="PyrdxlP-dep_Trfase_major"/>
</dbReference>
<dbReference type="PRINTS" id="PR00035">
    <property type="entry name" value="HTHGNTR"/>
</dbReference>
<evidence type="ECO:0000256" key="7">
    <source>
        <dbReference type="ARBA" id="ARBA00023163"/>
    </source>
</evidence>
<dbReference type="EMBL" id="UGYZ01000002">
    <property type="protein sequence ID" value="SUI98028.1"/>
    <property type="molecule type" value="Genomic_DNA"/>
</dbReference>
<dbReference type="InterPro" id="IPR036390">
    <property type="entry name" value="WH_DNA-bd_sf"/>
</dbReference>
<proteinExistence type="inferred from homology"/>
<evidence type="ECO:0000313" key="9">
    <source>
        <dbReference type="EMBL" id="SUI98028.1"/>
    </source>
</evidence>
<evidence type="ECO:0000256" key="1">
    <source>
        <dbReference type="ARBA" id="ARBA00001933"/>
    </source>
</evidence>
<keyword evidence="6" id="KW-0238">DNA-binding</keyword>
<keyword evidence="3" id="KW-0032">Aminotransferase</keyword>
<evidence type="ECO:0000256" key="2">
    <source>
        <dbReference type="ARBA" id="ARBA00005384"/>
    </source>
</evidence>
<dbReference type="SUPFAM" id="SSF46785">
    <property type="entry name" value="Winged helix' DNA-binding domain"/>
    <property type="match status" value="1"/>
</dbReference>
<dbReference type="GO" id="GO:0003700">
    <property type="term" value="F:DNA-binding transcription factor activity"/>
    <property type="evidence" value="ECO:0007669"/>
    <property type="project" value="InterPro"/>
</dbReference>
<protein>
    <submittedName>
        <fullName evidence="9">HTH-type transcriptional regulatory protein gabR</fullName>
    </submittedName>
</protein>
<dbReference type="PROSITE" id="PS50949">
    <property type="entry name" value="HTH_GNTR"/>
    <property type="match status" value="1"/>
</dbReference>
<dbReference type="GO" id="GO:0008483">
    <property type="term" value="F:transaminase activity"/>
    <property type="evidence" value="ECO:0007669"/>
    <property type="project" value="UniProtKB-KW"/>
</dbReference>
<comment type="similarity">
    <text evidence="2">In the C-terminal section; belongs to the class-I pyridoxal-phosphate-dependent aminotransferase family.</text>
</comment>
<dbReference type="Proteomes" id="UP000254519">
    <property type="component" value="Unassembled WGS sequence"/>
</dbReference>